<evidence type="ECO:0000259" key="6">
    <source>
        <dbReference type="PROSITE" id="PS50109"/>
    </source>
</evidence>
<comment type="caution">
    <text evidence="7">The sequence shown here is derived from an EMBL/GenBank/DDBJ whole genome shotgun (WGS) entry which is preliminary data.</text>
</comment>
<dbReference type="SUPFAM" id="SSF55874">
    <property type="entry name" value="ATPase domain of HSP90 chaperone/DNA topoisomerase II/histidine kinase"/>
    <property type="match status" value="1"/>
</dbReference>
<dbReference type="InterPro" id="IPR036890">
    <property type="entry name" value="HATPase_C_sf"/>
</dbReference>
<dbReference type="InterPro" id="IPR050482">
    <property type="entry name" value="Sensor_HK_TwoCompSys"/>
</dbReference>
<keyword evidence="7" id="KW-0067">ATP-binding</keyword>
<evidence type="ECO:0000256" key="2">
    <source>
        <dbReference type="ARBA" id="ARBA00012438"/>
    </source>
</evidence>
<dbReference type="SMART" id="SM00387">
    <property type="entry name" value="HATPase_c"/>
    <property type="match status" value="1"/>
</dbReference>
<evidence type="ECO:0000256" key="4">
    <source>
        <dbReference type="ARBA" id="ARBA00022777"/>
    </source>
</evidence>
<proteinExistence type="predicted"/>
<evidence type="ECO:0000256" key="5">
    <source>
        <dbReference type="ARBA" id="ARBA00023012"/>
    </source>
</evidence>
<evidence type="ECO:0000313" key="8">
    <source>
        <dbReference type="Proteomes" id="UP001363035"/>
    </source>
</evidence>
<accession>A0ABU8I3P4</accession>
<dbReference type="Gene3D" id="3.30.565.10">
    <property type="entry name" value="Histidine kinase-like ATPase, C-terminal domain"/>
    <property type="match status" value="1"/>
</dbReference>
<evidence type="ECO:0000256" key="1">
    <source>
        <dbReference type="ARBA" id="ARBA00000085"/>
    </source>
</evidence>
<dbReference type="CDD" id="cd16917">
    <property type="entry name" value="HATPase_UhpB-NarQ-NarX-like"/>
    <property type="match status" value="1"/>
</dbReference>
<protein>
    <recommendedName>
        <fullName evidence="2">histidine kinase</fullName>
        <ecNumber evidence="2">2.7.13.3</ecNumber>
    </recommendedName>
</protein>
<keyword evidence="4" id="KW-0418">Kinase</keyword>
<dbReference type="Proteomes" id="UP001363035">
    <property type="component" value="Unassembled WGS sequence"/>
</dbReference>
<feature type="domain" description="Histidine kinase" evidence="6">
    <location>
        <begin position="1"/>
        <end position="88"/>
    </location>
</feature>
<dbReference type="RefSeq" id="WP_336557339.1">
    <property type="nucleotide sequence ID" value="NZ_JAYLLN010000005.1"/>
</dbReference>
<dbReference type="Pfam" id="PF02518">
    <property type="entry name" value="HATPase_c"/>
    <property type="match status" value="1"/>
</dbReference>
<reference evidence="7 8" key="1">
    <citation type="submission" date="2024-01" db="EMBL/GenBank/DDBJ databases">
        <title>Sphingobacterium tenebrionis sp. nov., a novel endophyte isolated from tenebrio molitor intestines.</title>
        <authorList>
            <person name="Zhang C."/>
        </authorList>
    </citation>
    <scope>NUCLEOTIDE SEQUENCE [LARGE SCALE GENOMIC DNA]</scope>
    <source>
        <strain evidence="7 8">PU5-4</strain>
    </source>
</reference>
<sequence>MVYRCIHELVNNALKHAVASHINVQLVQESNRISFTVHDDGKGFDQQQVAEGMGLRNIRQRVEAFQGKLHIYSSVEGTEVHVELELQNNVDHD</sequence>
<dbReference type="EC" id="2.7.13.3" evidence="2"/>
<keyword evidence="5" id="KW-0902">Two-component regulatory system</keyword>
<comment type="catalytic activity">
    <reaction evidence="1">
        <text>ATP + protein L-histidine = ADP + protein N-phospho-L-histidine.</text>
        <dbReference type="EC" id="2.7.13.3"/>
    </reaction>
</comment>
<dbReference type="InterPro" id="IPR005467">
    <property type="entry name" value="His_kinase_dom"/>
</dbReference>
<dbReference type="PROSITE" id="PS50109">
    <property type="entry name" value="HIS_KIN"/>
    <property type="match status" value="1"/>
</dbReference>
<dbReference type="InterPro" id="IPR003594">
    <property type="entry name" value="HATPase_dom"/>
</dbReference>
<dbReference type="PANTHER" id="PTHR24421:SF10">
    <property type="entry name" value="NITRATE_NITRITE SENSOR PROTEIN NARQ"/>
    <property type="match status" value="1"/>
</dbReference>
<evidence type="ECO:0000256" key="3">
    <source>
        <dbReference type="ARBA" id="ARBA00022679"/>
    </source>
</evidence>
<gene>
    <name evidence="7" type="ORF">VJ786_04105</name>
</gene>
<dbReference type="GO" id="GO:0005524">
    <property type="term" value="F:ATP binding"/>
    <property type="evidence" value="ECO:0007669"/>
    <property type="project" value="UniProtKB-KW"/>
</dbReference>
<dbReference type="PANTHER" id="PTHR24421">
    <property type="entry name" value="NITRATE/NITRITE SENSOR PROTEIN NARX-RELATED"/>
    <property type="match status" value="1"/>
</dbReference>
<organism evidence="7 8">
    <name type="scientific">Sphingobacterium tenebrionis</name>
    <dbReference type="NCBI Taxonomy" id="3111775"/>
    <lineage>
        <taxon>Bacteria</taxon>
        <taxon>Pseudomonadati</taxon>
        <taxon>Bacteroidota</taxon>
        <taxon>Sphingobacteriia</taxon>
        <taxon>Sphingobacteriales</taxon>
        <taxon>Sphingobacteriaceae</taxon>
        <taxon>Sphingobacterium</taxon>
    </lineage>
</organism>
<evidence type="ECO:0000313" key="7">
    <source>
        <dbReference type="EMBL" id="MEI5984081.1"/>
    </source>
</evidence>
<keyword evidence="7" id="KW-0547">Nucleotide-binding</keyword>
<name>A0ABU8I3P4_9SPHI</name>
<keyword evidence="3" id="KW-0808">Transferase</keyword>
<keyword evidence="8" id="KW-1185">Reference proteome</keyword>
<dbReference type="EMBL" id="JAYLLN010000005">
    <property type="protein sequence ID" value="MEI5984081.1"/>
    <property type="molecule type" value="Genomic_DNA"/>
</dbReference>